<dbReference type="GO" id="GO:0044027">
    <property type="term" value="P:negative regulation of gene expression via chromosomal CpG island methylation"/>
    <property type="evidence" value="ECO:0007669"/>
    <property type="project" value="TreeGrafter"/>
</dbReference>
<organism evidence="7 8">
    <name type="scientific">Nonomuraea muscovyensis</name>
    <dbReference type="NCBI Taxonomy" id="1124761"/>
    <lineage>
        <taxon>Bacteria</taxon>
        <taxon>Bacillati</taxon>
        <taxon>Actinomycetota</taxon>
        <taxon>Actinomycetes</taxon>
        <taxon>Streptosporangiales</taxon>
        <taxon>Streptosporangiaceae</taxon>
        <taxon>Nonomuraea</taxon>
    </lineage>
</organism>
<dbReference type="InterPro" id="IPR029063">
    <property type="entry name" value="SAM-dependent_MTases_sf"/>
</dbReference>
<evidence type="ECO:0000313" key="7">
    <source>
        <dbReference type="EMBL" id="MBB6345254.1"/>
    </source>
</evidence>
<dbReference type="RefSeq" id="WP_185083235.1">
    <property type="nucleotide sequence ID" value="NZ_JACHJB010000001.1"/>
</dbReference>
<comment type="similarity">
    <text evidence="6">Belongs to the class I-like SAM-binding methyltransferase superfamily. C5-methyltransferase family.</text>
</comment>
<sequence>MNSRFTSLEVCAGVGGQALGLERAGFDPVMLVDDDPQTCATLRANRPDWRVLQADLNDFVGTEHGGVADVDLLSAGVPSAPFATAGRQHGISDRRDLLRTVIFLVMDVRPRVVMLESTPNLLTNSKFEAVRRFVSNELEHMGYCWTSSVLDAQHFGVPQTRRSGIIIAMRPDDFERFSWPVGNRHAPTLGEALRESMASRGWSGADEWARIANQVAPTIVGGSKKHGGADLGPTRSKRSWQALGVDGGSLGDQVPGPEFVLAPEAGRSGLPKLTIAQVQLLQNLPTDWEVTGRKTAAYRQVAQAMPPAVSTAVGRHIAQALAR</sequence>
<dbReference type="EC" id="2.1.1.37" evidence="1"/>
<proteinExistence type="inferred from homology"/>
<dbReference type="SUPFAM" id="SSF53335">
    <property type="entry name" value="S-adenosyl-L-methionine-dependent methyltransferases"/>
    <property type="match status" value="1"/>
</dbReference>
<reference evidence="7 8" key="1">
    <citation type="submission" date="2020-08" db="EMBL/GenBank/DDBJ databases">
        <title>Sequencing the genomes of 1000 actinobacteria strains.</title>
        <authorList>
            <person name="Klenk H.-P."/>
        </authorList>
    </citation>
    <scope>NUCLEOTIDE SEQUENCE [LARGE SCALE GENOMIC DNA]</scope>
    <source>
        <strain evidence="7 8">DSM 45913</strain>
    </source>
</reference>
<evidence type="ECO:0000256" key="6">
    <source>
        <dbReference type="PROSITE-ProRule" id="PRU01016"/>
    </source>
</evidence>
<dbReference type="PANTHER" id="PTHR10629">
    <property type="entry name" value="CYTOSINE-SPECIFIC METHYLTRANSFERASE"/>
    <property type="match status" value="1"/>
</dbReference>
<protein>
    <recommendedName>
        <fullName evidence="1">DNA (cytosine-5-)-methyltransferase</fullName>
        <ecNumber evidence="1">2.1.1.37</ecNumber>
    </recommendedName>
</protein>
<dbReference type="PRINTS" id="PR00105">
    <property type="entry name" value="C5METTRFRASE"/>
</dbReference>
<name>A0A7X0C221_9ACTN</name>
<keyword evidence="4 6" id="KW-0949">S-adenosyl-L-methionine</keyword>
<dbReference type="GO" id="GO:0009307">
    <property type="term" value="P:DNA restriction-modification system"/>
    <property type="evidence" value="ECO:0007669"/>
    <property type="project" value="UniProtKB-KW"/>
</dbReference>
<dbReference type="GO" id="GO:0003677">
    <property type="term" value="F:DNA binding"/>
    <property type="evidence" value="ECO:0007669"/>
    <property type="project" value="TreeGrafter"/>
</dbReference>
<keyword evidence="3 6" id="KW-0808">Transferase</keyword>
<evidence type="ECO:0000256" key="2">
    <source>
        <dbReference type="ARBA" id="ARBA00022603"/>
    </source>
</evidence>
<dbReference type="EMBL" id="JACHJB010000001">
    <property type="protein sequence ID" value="MBB6345254.1"/>
    <property type="molecule type" value="Genomic_DNA"/>
</dbReference>
<dbReference type="PROSITE" id="PS51679">
    <property type="entry name" value="SAM_MT_C5"/>
    <property type="match status" value="1"/>
</dbReference>
<dbReference type="Gene3D" id="3.90.120.10">
    <property type="entry name" value="DNA Methylase, subunit A, domain 2"/>
    <property type="match status" value="1"/>
</dbReference>
<evidence type="ECO:0000313" key="8">
    <source>
        <dbReference type="Proteomes" id="UP000583800"/>
    </source>
</evidence>
<dbReference type="Pfam" id="PF00145">
    <property type="entry name" value="DNA_methylase"/>
    <property type="match status" value="1"/>
</dbReference>
<comment type="caution">
    <text evidence="7">The sequence shown here is derived from an EMBL/GenBank/DDBJ whole genome shotgun (WGS) entry which is preliminary data.</text>
</comment>
<dbReference type="InterPro" id="IPR001525">
    <property type="entry name" value="C5_MeTfrase"/>
</dbReference>
<gene>
    <name evidence="7" type="ORF">FHU36_001763</name>
</gene>
<evidence type="ECO:0000256" key="5">
    <source>
        <dbReference type="ARBA" id="ARBA00022747"/>
    </source>
</evidence>
<dbReference type="GO" id="GO:0003886">
    <property type="term" value="F:DNA (cytosine-5-)-methyltransferase activity"/>
    <property type="evidence" value="ECO:0007669"/>
    <property type="project" value="UniProtKB-EC"/>
</dbReference>
<keyword evidence="2 6" id="KW-0489">Methyltransferase</keyword>
<dbReference type="Gene3D" id="3.40.50.150">
    <property type="entry name" value="Vaccinia Virus protein VP39"/>
    <property type="match status" value="1"/>
</dbReference>
<dbReference type="Proteomes" id="UP000583800">
    <property type="component" value="Unassembled WGS sequence"/>
</dbReference>
<dbReference type="PANTHER" id="PTHR10629:SF52">
    <property type="entry name" value="DNA (CYTOSINE-5)-METHYLTRANSFERASE 1"/>
    <property type="match status" value="1"/>
</dbReference>
<dbReference type="AlphaFoldDB" id="A0A7X0C221"/>
<dbReference type="GO" id="GO:0032259">
    <property type="term" value="P:methylation"/>
    <property type="evidence" value="ECO:0007669"/>
    <property type="project" value="UniProtKB-KW"/>
</dbReference>
<evidence type="ECO:0000256" key="1">
    <source>
        <dbReference type="ARBA" id="ARBA00011975"/>
    </source>
</evidence>
<keyword evidence="5" id="KW-0680">Restriction system</keyword>
<keyword evidence="8" id="KW-1185">Reference proteome</keyword>
<evidence type="ECO:0000256" key="4">
    <source>
        <dbReference type="ARBA" id="ARBA00022691"/>
    </source>
</evidence>
<accession>A0A7X0C221</accession>
<dbReference type="InterPro" id="IPR050390">
    <property type="entry name" value="C5-Methyltransferase"/>
</dbReference>
<evidence type="ECO:0000256" key="3">
    <source>
        <dbReference type="ARBA" id="ARBA00022679"/>
    </source>
</evidence>
<comment type="caution">
    <text evidence="6">Lacks conserved residue(s) required for the propagation of feature annotation.</text>
</comment>